<protein>
    <submittedName>
        <fullName evidence="2">Uncharacterized protein</fullName>
    </submittedName>
</protein>
<reference evidence="3" key="1">
    <citation type="journal article" date="2012" name="Nat. Biotechnol.">
        <title>Reference genome sequence of the model plant Setaria.</title>
        <authorList>
            <person name="Bennetzen J.L."/>
            <person name="Schmutz J."/>
            <person name="Wang H."/>
            <person name="Percifield R."/>
            <person name="Hawkins J."/>
            <person name="Pontaroli A.C."/>
            <person name="Estep M."/>
            <person name="Feng L."/>
            <person name="Vaughn J.N."/>
            <person name="Grimwood J."/>
            <person name="Jenkins J."/>
            <person name="Barry K."/>
            <person name="Lindquist E."/>
            <person name="Hellsten U."/>
            <person name="Deshpande S."/>
            <person name="Wang X."/>
            <person name="Wu X."/>
            <person name="Mitros T."/>
            <person name="Triplett J."/>
            <person name="Yang X."/>
            <person name="Ye C.Y."/>
            <person name="Mauro-Herrera M."/>
            <person name="Wang L."/>
            <person name="Li P."/>
            <person name="Sharma M."/>
            <person name="Sharma R."/>
            <person name="Ronald P.C."/>
            <person name="Panaud O."/>
            <person name="Kellogg E.A."/>
            <person name="Brutnell T.P."/>
            <person name="Doust A.N."/>
            <person name="Tuskan G.A."/>
            <person name="Rokhsar D."/>
            <person name="Devos K.M."/>
        </authorList>
    </citation>
    <scope>NUCLEOTIDE SEQUENCE [LARGE SCALE GENOMIC DNA]</scope>
    <source>
        <strain evidence="3">cv. Yugu1</strain>
    </source>
</reference>
<dbReference type="Gramene" id="KQL25330">
    <property type="protein sequence ID" value="KQL25330"/>
    <property type="gene ID" value="SETIT_032076mg"/>
</dbReference>
<dbReference type="FunCoup" id="K3ZZP1">
    <property type="interactions" value="863"/>
</dbReference>
<feature type="region of interest" description="Disordered" evidence="1">
    <location>
        <begin position="98"/>
        <end position="154"/>
    </location>
</feature>
<dbReference type="PANTHER" id="PTHR37182:SF2">
    <property type="entry name" value="F24J8.11 PROTEIN"/>
    <property type="match status" value="1"/>
</dbReference>
<dbReference type="PANTHER" id="PTHR37182">
    <property type="entry name" value="F24J8.11 PROTEIN"/>
    <property type="match status" value="1"/>
</dbReference>
<evidence type="ECO:0000313" key="2">
    <source>
        <dbReference type="EnsemblPlants" id="KQL25330"/>
    </source>
</evidence>
<dbReference type="HOGENOM" id="CLU_135869_0_0_1"/>
<dbReference type="EMBL" id="AGNK02001193">
    <property type="status" value="NOT_ANNOTATED_CDS"/>
    <property type="molecule type" value="Genomic_DNA"/>
</dbReference>
<evidence type="ECO:0000256" key="1">
    <source>
        <dbReference type="SAM" id="MobiDB-lite"/>
    </source>
</evidence>
<dbReference type="Proteomes" id="UP000004995">
    <property type="component" value="Unassembled WGS sequence"/>
</dbReference>
<dbReference type="eggNOG" id="ENOG502S6TW">
    <property type="taxonomic scope" value="Eukaryota"/>
</dbReference>
<name>K3ZZP1_SETIT</name>
<evidence type="ECO:0000313" key="3">
    <source>
        <dbReference type="Proteomes" id="UP000004995"/>
    </source>
</evidence>
<keyword evidence="3" id="KW-1185">Reference proteome</keyword>
<accession>K3ZZP1</accession>
<feature type="compositionally biased region" description="Basic and acidic residues" evidence="1">
    <location>
        <begin position="137"/>
        <end position="154"/>
    </location>
</feature>
<sequence>MRGAISISSLGCICIAAANGHSSQHTPQLLYSSRAAMAHTMTPLSTAQNTTSILKIAPKSPTLKNSSDLSLGAKCDTRRALVCGLIAAGAGAMLGPDIASAASKRRPPPPSPTEEKKDPNVSGVQAKVLASKRRKEAMKEAVAKLREKGKPVDK</sequence>
<dbReference type="InParanoid" id="K3ZZP1"/>
<proteinExistence type="predicted"/>
<reference evidence="2" key="2">
    <citation type="submission" date="2018-08" db="UniProtKB">
        <authorList>
            <consortium name="EnsemblPlants"/>
        </authorList>
    </citation>
    <scope>IDENTIFICATION</scope>
    <source>
        <strain evidence="2">Yugu1</strain>
    </source>
</reference>
<dbReference type="EnsemblPlants" id="KQL25330">
    <property type="protein sequence ID" value="KQL25330"/>
    <property type="gene ID" value="SETIT_032076mg"/>
</dbReference>
<dbReference type="STRING" id="4555.K3ZZP1"/>
<dbReference type="AlphaFoldDB" id="K3ZZP1"/>
<organism evidence="2 3">
    <name type="scientific">Setaria italica</name>
    <name type="common">Foxtail millet</name>
    <name type="synonym">Panicum italicum</name>
    <dbReference type="NCBI Taxonomy" id="4555"/>
    <lineage>
        <taxon>Eukaryota</taxon>
        <taxon>Viridiplantae</taxon>
        <taxon>Streptophyta</taxon>
        <taxon>Embryophyta</taxon>
        <taxon>Tracheophyta</taxon>
        <taxon>Spermatophyta</taxon>
        <taxon>Magnoliopsida</taxon>
        <taxon>Liliopsida</taxon>
        <taxon>Poales</taxon>
        <taxon>Poaceae</taxon>
        <taxon>PACMAD clade</taxon>
        <taxon>Panicoideae</taxon>
        <taxon>Panicodae</taxon>
        <taxon>Paniceae</taxon>
        <taxon>Cenchrinae</taxon>
        <taxon>Setaria</taxon>
    </lineage>
</organism>